<comment type="caution">
    <text evidence="3">The sequence shown here is derived from an EMBL/GenBank/DDBJ whole genome shotgun (WGS) entry which is preliminary data.</text>
</comment>
<dbReference type="Gene3D" id="3.40.30.10">
    <property type="entry name" value="Glutaredoxin"/>
    <property type="match status" value="1"/>
</dbReference>
<dbReference type="AlphaFoldDB" id="A0A835VV66"/>
<dbReference type="EMBL" id="JAEHOC010000027">
    <property type="protein sequence ID" value="KAG2430542.1"/>
    <property type="molecule type" value="Genomic_DNA"/>
</dbReference>
<dbReference type="InterPro" id="IPR017937">
    <property type="entry name" value="Thioredoxin_CS"/>
</dbReference>
<accession>A0A835VV66</accession>
<organism evidence="3 4">
    <name type="scientific">Chlamydomonas incerta</name>
    <dbReference type="NCBI Taxonomy" id="51695"/>
    <lineage>
        <taxon>Eukaryota</taxon>
        <taxon>Viridiplantae</taxon>
        <taxon>Chlorophyta</taxon>
        <taxon>core chlorophytes</taxon>
        <taxon>Chlorophyceae</taxon>
        <taxon>CS clade</taxon>
        <taxon>Chlamydomonadales</taxon>
        <taxon>Chlamydomonadaceae</taxon>
        <taxon>Chlamydomonas</taxon>
    </lineage>
</organism>
<dbReference type="OrthoDB" id="2121326at2759"/>
<evidence type="ECO:0000256" key="1">
    <source>
        <dbReference type="ARBA" id="ARBA00023157"/>
    </source>
</evidence>
<dbReference type="Proteomes" id="UP000650467">
    <property type="component" value="Unassembled WGS sequence"/>
</dbReference>
<keyword evidence="4" id="KW-1185">Reference proteome</keyword>
<dbReference type="CDD" id="cd02947">
    <property type="entry name" value="TRX_family"/>
    <property type="match status" value="1"/>
</dbReference>
<dbReference type="SUPFAM" id="SSF52833">
    <property type="entry name" value="Thioredoxin-like"/>
    <property type="match status" value="1"/>
</dbReference>
<proteinExistence type="predicted"/>
<gene>
    <name evidence="3" type="ORF">HXX76_010062</name>
</gene>
<keyword evidence="1" id="KW-1015">Disulfide bond</keyword>
<name>A0A835VV66_CHLIN</name>
<dbReference type="PRINTS" id="PR00421">
    <property type="entry name" value="THIOREDOXIN"/>
</dbReference>
<evidence type="ECO:0000313" key="3">
    <source>
        <dbReference type="EMBL" id="KAG2430542.1"/>
    </source>
</evidence>
<reference evidence="3" key="1">
    <citation type="journal article" date="2020" name="bioRxiv">
        <title>Comparative genomics of Chlamydomonas.</title>
        <authorList>
            <person name="Craig R.J."/>
            <person name="Hasan A.R."/>
            <person name="Ness R.W."/>
            <person name="Keightley P.D."/>
        </authorList>
    </citation>
    <scope>NUCLEOTIDE SEQUENCE</scope>
    <source>
        <strain evidence="3">SAG 7.73</strain>
    </source>
</reference>
<dbReference type="PROSITE" id="PS51352">
    <property type="entry name" value="THIOREDOXIN_2"/>
    <property type="match status" value="1"/>
</dbReference>
<dbReference type="FunFam" id="3.40.30.10:FF:000245">
    <property type="entry name" value="Thioredoxin"/>
    <property type="match status" value="1"/>
</dbReference>
<dbReference type="PROSITE" id="PS00194">
    <property type="entry name" value="THIOREDOXIN_1"/>
    <property type="match status" value="1"/>
</dbReference>
<sequence>MGGRIIQVKSAEEWANHMRECRAFGGKSYLVDFTASWCGPCQRIAPIFEKYSTENPSITFLKVDVDELADVAGECGVKAMPTFIGYFNGEQVDTVVGADEKKLLELIATLSAKGGAGAGQKLGGAAAAPDDSAEARRARMLAAIEARNNPAS</sequence>
<dbReference type="PANTHER" id="PTHR46115">
    <property type="entry name" value="THIOREDOXIN-LIKE PROTEIN 1"/>
    <property type="match status" value="1"/>
</dbReference>
<evidence type="ECO:0000313" key="4">
    <source>
        <dbReference type="Proteomes" id="UP000650467"/>
    </source>
</evidence>
<feature type="domain" description="Thioredoxin" evidence="2">
    <location>
        <begin position="1"/>
        <end position="112"/>
    </location>
</feature>
<dbReference type="Pfam" id="PF00085">
    <property type="entry name" value="Thioredoxin"/>
    <property type="match status" value="1"/>
</dbReference>
<dbReference type="InterPro" id="IPR013766">
    <property type="entry name" value="Thioredoxin_domain"/>
</dbReference>
<dbReference type="InterPro" id="IPR036249">
    <property type="entry name" value="Thioredoxin-like_sf"/>
</dbReference>
<evidence type="ECO:0000259" key="2">
    <source>
        <dbReference type="PROSITE" id="PS51352"/>
    </source>
</evidence>
<protein>
    <recommendedName>
        <fullName evidence="2">Thioredoxin domain-containing protein</fullName>
    </recommendedName>
</protein>